<dbReference type="InterPro" id="IPR058533">
    <property type="entry name" value="Cation_efflux_TM"/>
</dbReference>
<protein>
    <submittedName>
        <fullName evidence="9">Cation efflux protein</fullName>
    </submittedName>
    <submittedName>
        <fullName evidence="8">Cobalt zinc cadmium cation transporter</fullName>
    </submittedName>
</protein>
<evidence type="ECO:0000313" key="11">
    <source>
        <dbReference type="Proteomes" id="UP000251942"/>
    </source>
</evidence>
<keyword evidence="4 6" id="KW-1133">Transmembrane helix</keyword>
<evidence type="ECO:0000256" key="5">
    <source>
        <dbReference type="ARBA" id="ARBA00023136"/>
    </source>
</evidence>
<dbReference type="GO" id="GO:0006882">
    <property type="term" value="P:intracellular zinc ion homeostasis"/>
    <property type="evidence" value="ECO:0007669"/>
    <property type="project" value="TreeGrafter"/>
</dbReference>
<dbReference type="Proteomes" id="UP000054698">
    <property type="component" value="Unassembled WGS sequence"/>
</dbReference>
<organism evidence="8 10">
    <name type="scientific">Legionella feeleii</name>
    <dbReference type="NCBI Taxonomy" id="453"/>
    <lineage>
        <taxon>Bacteria</taxon>
        <taxon>Pseudomonadati</taxon>
        <taxon>Pseudomonadota</taxon>
        <taxon>Gammaproteobacteria</taxon>
        <taxon>Legionellales</taxon>
        <taxon>Legionellaceae</taxon>
        <taxon>Legionella</taxon>
    </lineage>
</organism>
<dbReference type="PANTHER" id="PTHR43840">
    <property type="entry name" value="MITOCHONDRIAL METAL TRANSPORTER 1-RELATED"/>
    <property type="match status" value="1"/>
</dbReference>
<dbReference type="InterPro" id="IPR050291">
    <property type="entry name" value="CDF_Transporter"/>
</dbReference>
<keyword evidence="3 6" id="KW-0812">Transmembrane</keyword>
<evidence type="ECO:0000313" key="9">
    <source>
        <dbReference type="EMBL" id="SPX60993.1"/>
    </source>
</evidence>
<dbReference type="Pfam" id="PF01545">
    <property type="entry name" value="Cation_efflux"/>
    <property type="match status" value="1"/>
</dbReference>
<dbReference type="PANTHER" id="PTHR43840:SF15">
    <property type="entry name" value="MITOCHONDRIAL METAL TRANSPORTER 1-RELATED"/>
    <property type="match status" value="1"/>
</dbReference>
<evidence type="ECO:0000256" key="1">
    <source>
        <dbReference type="ARBA" id="ARBA00004141"/>
    </source>
</evidence>
<dbReference type="GO" id="GO:0005886">
    <property type="term" value="C:plasma membrane"/>
    <property type="evidence" value="ECO:0007669"/>
    <property type="project" value="TreeGrafter"/>
</dbReference>
<feature type="transmembrane region" description="Helical" evidence="6">
    <location>
        <begin position="113"/>
        <end position="134"/>
    </location>
</feature>
<dbReference type="Proteomes" id="UP000251942">
    <property type="component" value="Unassembled WGS sequence"/>
</dbReference>
<evidence type="ECO:0000313" key="10">
    <source>
        <dbReference type="Proteomes" id="UP000054698"/>
    </source>
</evidence>
<feature type="transmembrane region" description="Helical" evidence="6">
    <location>
        <begin position="48"/>
        <end position="64"/>
    </location>
</feature>
<name>A0A0W0TKW4_9GAMM</name>
<evidence type="ECO:0000256" key="3">
    <source>
        <dbReference type="ARBA" id="ARBA00022692"/>
    </source>
</evidence>
<dbReference type="EMBL" id="LNYB01000081">
    <property type="protein sequence ID" value="KTC96215.1"/>
    <property type="molecule type" value="Genomic_DNA"/>
</dbReference>
<feature type="domain" description="Cation efflux protein transmembrane" evidence="7">
    <location>
        <begin position="14"/>
        <end position="214"/>
    </location>
</feature>
<comment type="subcellular location">
    <subcellularLocation>
        <location evidence="1">Membrane</location>
        <topology evidence="1">Multi-pass membrane protein</topology>
    </subcellularLocation>
</comment>
<feature type="transmembrane region" description="Helical" evidence="6">
    <location>
        <begin position="21"/>
        <end position="42"/>
    </location>
</feature>
<feature type="transmembrane region" description="Helical" evidence="6">
    <location>
        <begin position="155"/>
        <end position="175"/>
    </location>
</feature>
<dbReference type="PATRIC" id="fig|453.4.peg.2205"/>
<feature type="transmembrane region" description="Helical" evidence="6">
    <location>
        <begin position="84"/>
        <end position="107"/>
    </location>
</feature>
<reference evidence="8 10" key="1">
    <citation type="submission" date="2015-11" db="EMBL/GenBank/DDBJ databases">
        <title>Genomic analysis of 38 Legionella species identifies large and diverse effector repertoires.</title>
        <authorList>
            <person name="Burstein D."/>
            <person name="Amaro F."/>
            <person name="Zusman T."/>
            <person name="Lifshitz Z."/>
            <person name="Cohen O."/>
            <person name="Gilbert J.A."/>
            <person name="Pupko T."/>
            <person name="Shuman H.A."/>
            <person name="Segal G."/>
        </authorList>
    </citation>
    <scope>NUCLEOTIDE SEQUENCE [LARGE SCALE GENOMIC DNA]</scope>
    <source>
        <strain evidence="8 10">WO-44C</strain>
    </source>
</reference>
<dbReference type="Gene3D" id="1.20.1510.10">
    <property type="entry name" value="Cation efflux protein transmembrane domain"/>
    <property type="match status" value="1"/>
</dbReference>
<dbReference type="AlphaFoldDB" id="A0A0W0TKW4"/>
<evidence type="ECO:0000313" key="8">
    <source>
        <dbReference type="EMBL" id="KTC96215.1"/>
    </source>
</evidence>
<sequence>MTKTPEGFAEQQILKISIGMTFFLSITGIVFGLLSGSLAIVFDGMFDMIDAFMSILALLVTRLLTSEGNRRFQYGYWHVEPMVLVFNGSILILLSAYALINAIGSFLSGGRELNFDLAFFIALLMAALSMYMYFYVRKKNQIVNSEFLRLDAHSWLMSGTISLSLLIAFGIATFMDGGRYQYLTPYVDPLVLAVLSIFLIFVPMSTVANAMRDIFLIAPFGLDEKVRLFLDQLVLRYGFKTYASYVAKIGRAQFIEIHIVVPANYPISSVEELDGIRREIADAMGGDSPQRWITIAFTTNENWI</sequence>
<keyword evidence="5 6" id="KW-0472">Membrane</keyword>
<proteinExistence type="predicted"/>
<dbReference type="InterPro" id="IPR027469">
    <property type="entry name" value="Cation_efflux_TMD_sf"/>
</dbReference>
<dbReference type="SUPFAM" id="SSF161111">
    <property type="entry name" value="Cation efflux protein transmembrane domain-like"/>
    <property type="match status" value="1"/>
</dbReference>
<evidence type="ECO:0000256" key="4">
    <source>
        <dbReference type="ARBA" id="ARBA00022989"/>
    </source>
</evidence>
<evidence type="ECO:0000259" key="7">
    <source>
        <dbReference type="Pfam" id="PF01545"/>
    </source>
</evidence>
<keyword evidence="10" id="KW-1185">Reference proteome</keyword>
<evidence type="ECO:0000256" key="6">
    <source>
        <dbReference type="SAM" id="Phobius"/>
    </source>
</evidence>
<dbReference type="RefSeq" id="WP_370446986.1">
    <property type="nucleotide sequence ID" value="NZ_CAAAHT010000011.1"/>
</dbReference>
<keyword evidence="2" id="KW-0813">Transport</keyword>
<dbReference type="GO" id="GO:0015341">
    <property type="term" value="F:zinc efflux antiporter activity"/>
    <property type="evidence" value="ECO:0007669"/>
    <property type="project" value="TreeGrafter"/>
</dbReference>
<dbReference type="STRING" id="453.Lfee_2013"/>
<dbReference type="GO" id="GO:0015086">
    <property type="term" value="F:cadmium ion transmembrane transporter activity"/>
    <property type="evidence" value="ECO:0007669"/>
    <property type="project" value="TreeGrafter"/>
</dbReference>
<gene>
    <name evidence="8" type="ORF">Lfee_2013</name>
    <name evidence="9" type="ORF">NCTC12022_01731</name>
</gene>
<accession>A0A0W0TKW4</accession>
<evidence type="ECO:0000256" key="2">
    <source>
        <dbReference type="ARBA" id="ARBA00022448"/>
    </source>
</evidence>
<dbReference type="EMBL" id="UASS01000014">
    <property type="protein sequence ID" value="SPX60993.1"/>
    <property type="molecule type" value="Genomic_DNA"/>
</dbReference>
<feature type="transmembrane region" description="Helical" evidence="6">
    <location>
        <begin position="190"/>
        <end position="211"/>
    </location>
</feature>
<dbReference type="GO" id="GO:0015093">
    <property type="term" value="F:ferrous iron transmembrane transporter activity"/>
    <property type="evidence" value="ECO:0007669"/>
    <property type="project" value="TreeGrafter"/>
</dbReference>
<reference evidence="9 11" key="2">
    <citation type="submission" date="2018-06" db="EMBL/GenBank/DDBJ databases">
        <authorList>
            <consortium name="Pathogen Informatics"/>
            <person name="Doyle S."/>
        </authorList>
    </citation>
    <scope>NUCLEOTIDE SEQUENCE [LARGE SCALE GENOMIC DNA]</scope>
    <source>
        <strain evidence="9 11">NCTC12022</strain>
    </source>
</reference>